<sequence length="229" mass="24745">MNNNNTIIQETSGLNAFYSRVYAFVGLGIGVSALVAGLMLTVLQNTLFTIATTSSWLVYGSIIAELILVFWASGLAMKNSPSALPVFLGYSALNGFTISFIVARYTQGTVLSAFISSSVLFFVMAAMGRVVKKDLSGMGRALIAALWGIIIASIVNFFMASSAFDFMLSIVTVLVFAGLTAWDNQKIRYVYEQAGGNVSNGWAVSLALSLYLDFINLFLSLLRIFGRND</sequence>
<dbReference type="CDD" id="cd10432">
    <property type="entry name" value="BI-1-like_bacterial"/>
    <property type="match status" value="1"/>
</dbReference>
<evidence type="ECO:0000256" key="1">
    <source>
        <dbReference type="ARBA" id="ARBA00004141"/>
    </source>
</evidence>
<dbReference type="RefSeq" id="WP_018370740.1">
    <property type="nucleotide sequence ID" value="NZ_UHFR01000005.1"/>
</dbReference>
<dbReference type="GO" id="GO:0005886">
    <property type="term" value="C:plasma membrane"/>
    <property type="evidence" value="ECO:0007669"/>
    <property type="project" value="TreeGrafter"/>
</dbReference>
<feature type="transmembrane region" description="Helical" evidence="6">
    <location>
        <begin position="21"/>
        <end position="44"/>
    </location>
</feature>
<feature type="transmembrane region" description="Helical" evidence="6">
    <location>
        <begin position="166"/>
        <end position="182"/>
    </location>
</feature>
<keyword evidence="8" id="KW-1185">Reference proteome</keyword>
<dbReference type="AlphaFoldDB" id="A0A380KYK8"/>
<proteinExistence type="inferred from homology"/>
<evidence type="ECO:0000256" key="6">
    <source>
        <dbReference type="RuleBase" id="RU004379"/>
    </source>
</evidence>
<gene>
    <name evidence="7" type="primary">ybhL</name>
    <name evidence="7" type="ORF">NCTC13765_01213</name>
</gene>
<comment type="subcellular location">
    <subcellularLocation>
        <location evidence="1">Membrane</location>
        <topology evidence="1">Multi-pass membrane protein</topology>
    </subcellularLocation>
</comment>
<dbReference type="PANTHER" id="PTHR23291:SF50">
    <property type="entry name" value="PROTEIN LIFEGUARD 4"/>
    <property type="match status" value="1"/>
</dbReference>
<dbReference type="InterPro" id="IPR006214">
    <property type="entry name" value="Bax_inhibitor_1-related"/>
</dbReference>
<keyword evidence="3 6" id="KW-0812">Transmembrane</keyword>
<evidence type="ECO:0000256" key="4">
    <source>
        <dbReference type="ARBA" id="ARBA00022989"/>
    </source>
</evidence>
<dbReference type="Proteomes" id="UP000254634">
    <property type="component" value="Unassembled WGS sequence"/>
</dbReference>
<feature type="transmembrane region" description="Helical" evidence="6">
    <location>
        <begin position="83"/>
        <end position="103"/>
    </location>
</feature>
<feature type="transmembrane region" description="Helical" evidence="6">
    <location>
        <begin position="202"/>
        <end position="225"/>
    </location>
</feature>
<feature type="transmembrane region" description="Helical" evidence="6">
    <location>
        <begin position="110"/>
        <end position="131"/>
    </location>
</feature>
<dbReference type="PANTHER" id="PTHR23291">
    <property type="entry name" value="BAX INHIBITOR-RELATED"/>
    <property type="match status" value="1"/>
</dbReference>
<organism evidence="7 8">
    <name type="scientific">Streptococcus massiliensis</name>
    <dbReference type="NCBI Taxonomy" id="313439"/>
    <lineage>
        <taxon>Bacteria</taxon>
        <taxon>Bacillati</taxon>
        <taxon>Bacillota</taxon>
        <taxon>Bacilli</taxon>
        <taxon>Lactobacillales</taxon>
        <taxon>Streptococcaceae</taxon>
        <taxon>Streptococcus</taxon>
    </lineage>
</organism>
<dbReference type="Pfam" id="PF01027">
    <property type="entry name" value="Bax1-I"/>
    <property type="match status" value="1"/>
</dbReference>
<evidence type="ECO:0000256" key="5">
    <source>
        <dbReference type="ARBA" id="ARBA00023136"/>
    </source>
</evidence>
<dbReference type="OrthoDB" id="9793828at2"/>
<name>A0A380KYK8_9STRE</name>
<keyword evidence="4 6" id="KW-1133">Transmembrane helix</keyword>
<evidence type="ECO:0000256" key="3">
    <source>
        <dbReference type="ARBA" id="ARBA00022692"/>
    </source>
</evidence>
<keyword evidence="5 6" id="KW-0472">Membrane</keyword>
<evidence type="ECO:0000256" key="2">
    <source>
        <dbReference type="ARBA" id="ARBA00010350"/>
    </source>
</evidence>
<feature type="transmembrane region" description="Helical" evidence="6">
    <location>
        <begin position="137"/>
        <end position="159"/>
    </location>
</feature>
<evidence type="ECO:0000313" key="7">
    <source>
        <dbReference type="EMBL" id="SUN76715.1"/>
    </source>
</evidence>
<evidence type="ECO:0000313" key="8">
    <source>
        <dbReference type="Proteomes" id="UP000254634"/>
    </source>
</evidence>
<reference evidence="7" key="1">
    <citation type="submission" date="2018-06" db="EMBL/GenBank/DDBJ databases">
        <authorList>
            <consortium name="Pathogen Informatics"/>
            <person name="Doyle S."/>
        </authorList>
    </citation>
    <scope>NUCLEOTIDE SEQUENCE [LARGE SCALE GENOMIC DNA]</scope>
    <source>
        <strain evidence="7">NCTC13765</strain>
    </source>
</reference>
<comment type="similarity">
    <text evidence="2 6">Belongs to the BI1 family.</text>
</comment>
<dbReference type="EMBL" id="UHFR01000005">
    <property type="protein sequence ID" value="SUN76715.1"/>
    <property type="molecule type" value="Genomic_DNA"/>
</dbReference>
<feature type="transmembrane region" description="Helical" evidence="6">
    <location>
        <begin position="56"/>
        <end position="77"/>
    </location>
</feature>
<accession>A0A380KYK8</accession>
<dbReference type="STRING" id="1123307.GCA_000380065_00055"/>
<keyword evidence="7" id="KW-0675">Receptor</keyword>
<protein>
    <submittedName>
        <fullName evidence="7">Integral membrane protein, receptor</fullName>
    </submittedName>
</protein>